<reference evidence="2 3" key="1">
    <citation type="submission" date="2018-12" db="EMBL/GenBank/DDBJ databases">
        <title>Complete genome of Litorilituus sediminis.</title>
        <authorList>
            <person name="Liu A."/>
            <person name="Rong J."/>
        </authorList>
    </citation>
    <scope>NUCLEOTIDE SEQUENCE [LARGE SCALE GENOMIC DNA]</scope>
    <source>
        <strain evidence="2 3">JCM 17549</strain>
    </source>
</reference>
<gene>
    <name evidence="2" type="ORF">EMK97_09795</name>
</gene>
<accession>A0A4P6P3W6</accession>
<feature type="signal peptide" evidence="1">
    <location>
        <begin position="1"/>
        <end position="21"/>
    </location>
</feature>
<proteinExistence type="predicted"/>
<organism evidence="2 3">
    <name type="scientific">Litorilituus sediminis</name>
    <dbReference type="NCBI Taxonomy" id="718192"/>
    <lineage>
        <taxon>Bacteria</taxon>
        <taxon>Pseudomonadati</taxon>
        <taxon>Pseudomonadota</taxon>
        <taxon>Gammaproteobacteria</taxon>
        <taxon>Alteromonadales</taxon>
        <taxon>Colwelliaceae</taxon>
        <taxon>Litorilituus</taxon>
    </lineage>
</organism>
<dbReference type="EMBL" id="CP034759">
    <property type="protein sequence ID" value="QBG35984.1"/>
    <property type="molecule type" value="Genomic_DNA"/>
</dbReference>
<protein>
    <submittedName>
        <fullName evidence="2">Uncharacterized protein</fullName>
    </submittedName>
</protein>
<dbReference type="Proteomes" id="UP000290244">
    <property type="component" value="Chromosome"/>
</dbReference>
<sequence>MSKRYLVLMTTLFLAAIFYTAEFNTNSDDIEIVTNTVAQKQRVPSNNITEQKAVLPDNLTASTTDNSKILRFPKIPYEGDWCIKRIELTEQDYQFAQQELIEWENSRGRMLFSSTNFDGEHNQHYNSNFLEPYKEMDKNELVENALKDDRYALISAIQRKDIDSKTKKSLANKLMILGDTSTALLYLYSIKTFEASYEYRQNKLVTSDVKRLVKDALTYIFYGISRYDTDTLSSYLYDLRDDETLKTALHPKNILTPQDFDDIKKNVQSLSAYIDEQRSQNNLMPINQLDIPKIANHDFQENLAILYLEHGDNLDSLQAINSEHGPNIKRTDCVAKYAKLYGN</sequence>
<keyword evidence="1" id="KW-0732">Signal</keyword>
<dbReference type="KEGG" id="lsd:EMK97_09795"/>
<evidence type="ECO:0000313" key="2">
    <source>
        <dbReference type="EMBL" id="QBG35984.1"/>
    </source>
</evidence>
<evidence type="ECO:0000313" key="3">
    <source>
        <dbReference type="Proteomes" id="UP000290244"/>
    </source>
</evidence>
<evidence type="ECO:0000256" key="1">
    <source>
        <dbReference type="SAM" id="SignalP"/>
    </source>
</evidence>
<keyword evidence="3" id="KW-1185">Reference proteome</keyword>
<dbReference type="AlphaFoldDB" id="A0A4P6P3W6"/>
<feature type="chain" id="PRO_5020727623" evidence="1">
    <location>
        <begin position="22"/>
        <end position="343"/>
    </location>
</feature>
<dbReference type="RefSeq" id="WP_130601692.1">
    <property type="nucleotide sequence ID" value="NZ_CP034759.1"/>
</dbReference>
<dbReference type="OrthoDB" id="6387128at2"/>
<name>A0A4P6P3W6_9GAMM</name>